<keyword evidence="2" id="KW-1185">Reference proteome</keyword>
<reference evidence="1 2" key="1">
    <citation type="submission" date="2024-10" db="EMBL/GenBank/DDBJ databases">
        <authorList>
            <person name="Sang B.-I."/>
            <person name="Prabhaharan D."/>
        </authorList>
    </citation>
    <scope>NUCLEOTIDE SEQUENCE [LARGE SCALE GENOMIC DNA]</scope>
    <source>
        <strain evidence="1 2">MH</strain>
    </source>
</reference>
<proteinExistence type="predicted"/>
<sequence length="214" mass="25677">MTIKKQMYEKSIQYNSTKGLDIMYIADPDNHNKLYRQDIEEGYYEGLSDYFFERYESKISKWEDKADNMTSKVYNPGTHPDKALQIFDKALQYLSDEALPFFKEKEEYYGPEIIDDYNSMVDSIKKGKENFKENEYDEMLIEYNNYIAEKNKLKQIKKEIKAKIKKENIMKRSDLMKCFDKEDAALVRRSLKEFADKDIIEIYKDGSRYMIKFL</sequence>
<accession>A0ABW7DTE0</accession>
<dbReference type="EMBL" id="JBIEKR010000006">
    <property type="protein sequence ID" value="MFG6273310.1"/>
    <property type="molecule type" value="Genomic_DNA"/>
</dbReference>
<gene>
    <name evidence="1" type="ORF">ACGTZG_08925</name>
</gene>
<name>A0ABW7DTE0_9FIRM</name>
<protein>
    <submittedName>
        <fullName evidence="1">Uncharacterized protein</fullName>
    </submittedName>
</protein>
<dbReference type="Proteomes" id="UP001605989">
    <property type="component" value="Unassembled WGS sequence"/>
</dbReference>
<comment type="caution">
    <text evidence="1">The sequence shown here is derived from an EMBL/GenBank/DDBJ whole genome shotgun (WGS) entry which is preliminary data.</text>
</comment>
<organism evidence="1 2">
    <name type="scientific">Megasphaera hexanoica</name>
    <dbReference type="NCBI Taxonomy" id="1675036"/>
    <lineage>
        <taxon>Bacteria</taxon>
        <taxon>Bacillati</taxon>
        <taxon>Bacillota</taxon>
        <taxon>Negativicutes</taxon>
        <taxon>Veillonellales</taxon>
        <taxon>Veillonellaceae</taxon>
        <taxon>Megasphaera</taxon>
    </lineage>
</organism>
<evidence type="ECO:0000313" key="1">
    <source>
        <dbReference type="EMBL" id="MFG6273310.1"/>
    </source>
</evidence>
<evidence type="ECO:0000313" key="2">
    <source>
        <dbReference type="Proteomes" id="UP001605989"/>
    </source>
</evidence>